<sequence>MNRLVGILLAIAAIVAGGAFFGWKGAILGLSCVVFYLLLQFTQLMKVMRTANDAPMGHVSSALMLQSRLHPGMKLIELIKLCRSLGVKSGENTYRWTDAGGDAVDIVMERGVVASWQLVRAPGSPEDDDGQPPAA</sequence>
<feature type="transmembrane region" description="Helical" evidence="1">
    <location>
        <begin position="6"/>
        <end position="39"/>
    </location>
</feature>
<evidence type="ECO:0000313" key="2">
    <source>
        <dbReference type="EMBL" id="OWQ86216.1"/>
    </source>
</evidence>
<comment type="caution">
    <text evidence="2">The sequence shown here is derived from an EMBL/GenBank/DDBJ whole genome shotgun (WGS) entry which is preliminary data.</text>
</comment>
<reference evidence="2 3" key="1">
    <citation type="journal article" date="2008" name="Int. J. Syst. Evol. Microbiol.">
        <title>Description of Roseateles aquatilis sp. nov. and Roseateles terrae sp. nov., in the class Betaproteobacteria, and emended description of the genus Roseateles.</title>
        <authorList>
            <person name="Gomila M."/>
            <person name="Bowien B."/>
            <person name="Falsen E."/>
            <person name="Moore E.R."/>
            <person name="Lalucat J."/>
        </authorList>
    </citation>
    <scope>NUCLEOTIDE SEQUENCE [LARGE SCALE GENOMIC DNA]</scope>
    <source>
        <strain evidence="2 3">CCUG 48205</strain>
    </source>
</reference>
<evidence type="ECO:0008006" key="4">
    <source>
        <dbReference type="Google" id="ProtNLM"/>
    </source>
</evidence>
<dbReference type="EMBL" id="NIOF01000011">
    <property type="protein sequence ID" value="OWQ86216.1"/>
    <property type="molecule type" value="Genomic_DNA"/>
</dbReference>
<gene>
    <name evidence="2" type="ORF">CDN99_20485</name>
</gene>
<keyword evidence="3" id="KW-1185">Reference proteome</keyword>
<keyword evidence="1" id="KW-0812">Transmembrane</keyword>
<dbReference type="OrthoDB" id="8907926at2"/>
<dbReference type="AlphaFoldDB" id="A0A246J0W4"/>
<evidence type="ECO:0000256" key="1">
    <source>
        <dbReference type="SAM" id="Phobius"/>
    </source>
</evidence>
<accession>A0A246J0W4</accession>
<protein>
    <recommendedName>
        <fullName evidence="4">Glycerate kinase</fullName>
    </recommendedName>
</protein>
<name>A0A246J0W4_9BURK</name>
<keyword evidence="1" id="KW-1133">Transmembrane helix</keyword>
<keyword evidence="1" id="KW-0472">Membrane</keyword>
<dbReference type="RefSeq" id="WP_088386765.1">
    <property type="nucleotide sequence ID" value="NZ_NIOF01000011.1"/>
</dbReference>
<evidence type="ECO:0000313" key="3">
    <source>
        <dbReference type="Proteomes" id="UP000197468"/>
    </source>
</evidence>
<dbReference type="Proteomes" id="UP000197468">
    <property type="component" value="Unassembled WGS sequence"/>
</dbReference>
<proteinExistence type="predicted"/>
<organism evidence="2 3">
    <name type="scientific">Roseateles aquatilis</name>
    <dbReference type="NCBI Taxonomy" id="431061"/>
    <lineage>
        <taxon>Bacteria</taxon>
        <taxon>Pseudomonadati</taxon>
        <taxon>Pseudomonadota</taxon>
        <taxon>Betaproteobacteria</taxon>
        <taxon>Burkholderiales</taxon>
        <taxon>Sphaerotilaceae</taxon>
        <taxon>Roseateles</taxon>
    </lineage>
</organism>